<proteinExistence type="predicted"/>
<dbReference type="NCBIfam" id="TIGR03370">
    <property type="entry name" value="VPLPA-CTERM"/>
    <property type="match status" value="1"/>
</dbReference>
<dbReference type="Proteomes" id="UP000244446">
    <property type="component" value="Unassembled WGS sequence"/>
</dbReference>
<keyword evidence="1" id="KW-1133">Transmembrane helix</keyword>
<dbReference type="InterPro" id="IPR022472">
    <property type="entry name" value="VPLPA-CTERM"/>
</dbReference>
<comment type="caution">
    <text evidence="2">The sequence shown here is derived from an EMBL/GenBank/DDBJ whole genome shotgun (WGS) entry which is preliminary data.</text>
</comment>
<feature type="transmembrane region" description="Helical" evidence="1">
    <location>
        <begin position="149"/>
        <end position="168"/>
    </location>
</feature>
<gene>
    <name evidence="2" type="ORF">DC366_15545</name>
</gene>
<protein>
    <recommendedName>
        <fullName evidence="4">PEP-CTERM protein-sorting domain-containing protein</fullName>
    </recommendedName>
</protein>
<dbReference type="EMBL" id="QCYH01000011">
    <property type="protein sequence ID" value="PVA09128.1"/>
    <property type="molecule type" value="Genomic_DNA"/>
</dbReference>
<keyword evidence="1" id="KW-0472">Membrane</keyword>
<dbReference type="OrthoDB" id="9152028at2"/>
<evidence type="ECO:0008006" key="4">
    <source>
        <dbReference type="Google" id="ProtNLM"/>
    </source>
</evidence>
<name>A0A2T7G3Z7_9RHOB</name>
<keyword evidence="3" id="KW-1185">Reference proteome</keyword>
<evidence type="ECO:0000256" key="1">
    <source>
        <dbReference type="SAM" id="Phobius"/>
    </source>
</evidence>
<reference evidence="2 3" key="1">
    <citation type="submission" date="2018-04" db="EMBL/GenBank/DDBJ databases">
        <title>Pelagivirga bohaiensis gen. nov., sp. nov., a bacterium isolated from the Bohai Sea.</title>
        <authorList>
            <person name="Ji X."/>
        </authorList>
    </citation>
    <scope>NUCLEOTIDE SEQUENCE [LARGE SCALE GENOMIC DNA]</scope>
    <source>
        <strain evidence="2 3">BH-SD19</strain>
    </source>
</reference>
<evidence type="ECO:0000313" key="3">
    <source>
        <dbReference type="Proteomes" id="UP000244446"/>
    </source>
</evidence>
<sequence length="173" mass="18646">MDGKDTQTTDATYVSQSFSAGSYVIKPTEDFFNSWSRWRTSSGCDADGANCTKGFEFSFAFFLPESITDTGKVGISSYGPINPSAVNLVNQSRATDGTFFGTGALAFDDVKNTILAKFTLDTDQDVGFFIYDDYIKDNRGGVSIEVSPVPLPAGLPLLLLGLGSLAFVRRKKA</sequence>
<keyword evidence="1" id="KW-0812">Transmembrane</keyword>
<organism evidence="2 3">
    <name type="scientific">Pelagivirga sediminicola</name>
    <dbReference type="NCBI Taxonomy" id="2170575"/>
    <lineage>
        <taxon>Bacteria</taxon>
        <taxon>Pseudomonadati</taxon>
        <taxon>Pseudomonadota</taxon>
        <taxon>Alphaproteobacteria</taxon>
        <taxon>Rhodobacterales</taxon>
        <taxon>Paracoccaceae</taxon>
        <taxon>Pelagivirga</taxon>
    </lineage>
</organism>
<dbReference type="AlphaFoldDB" id="A0A2T7G3Z7"/>
<evidence type="ECO:0000313" key="2">
    <source>
        <dbReference type="EMBL" id="PVA09128.1"/>
    </source>
</evidence>
<accession>A0A2T7G3Z7</accession>